<protein>
    <submittedName>
        <fullName evidence="1">Uncharacterized protein</fullName>
    </submittedName>
</protein>
<keyword evidence="2" id="KW-1185">Reference proteome</keyword>
<dbReference type="EMBL" id="JAWDGP010007193">
    <property type="protein sequence ID" value="KAK3728323.1"/>
    <property type="molecule type" value="Genomic_DNA"/>
</dbReference>
<proteinExistence type="predicted"/>
<evidence type="ECO:0000313" key="1">
    <source>
        <dbReference type="EMBL" id="KAK3728323.1"/>
    </source>
</evidence>
<reference evidence="1" key="1">
    <citation type="journal article" date="2023" name="G3 (Bethesda)">
        <title>A reference genome for the long-term kleptoplast-retaining sea slug Elysia crispata morphotype clarki.</title>
        <authorList>
            <person name="Eastman K.E."/>
            <person name="Pendleton A.L."/>
            <person name="Shaikh M.A."/>
            <person name="Suttiyut T."/>
            <person name="Ogas R."/>
            <person name="Tomko P."/>
            <person name="Gavelis G."/>
            <person name="Widhalm J.R."/>
            <person name="Wisecaver J.H."/>
        </authorList>
    </citation>
    <scope>NUCLEOTIDE SEQUENCE</scope>
    <source>
        <strain evidence="1">ECLA1</strain>
    </source>
</reference>
<name>A0AAE0Y0J1_9GAST</name>
<dbReference type="AlphaFoldDB" id="A0AAE0Y0J1"/>
<sequence>MSRFSVFDKLIHIHMVRPTLTHARSPLVKHAHELANRIPSLGGEVKAMLAGIPICGTKKIRKSSSIEIVTNRILASLQTGGNIRWTTLDTRGVTTHQAHGGMARSIYAVEQA</sequence>
<comment type="caution">
    <text evidence="1">The sequence shown here is derived from an EMBL/GenBank/DDBJ whole genome shotgun (WGS) entry which is preliminary data.</text>
</comment>
<dbReference type="Proteomes" id="UP001283361">
    <property type="component" value="Unassembled WGS sequence"/>
</dbReference>
<gene>
    <name evidence="1" type="ORF">RRG08_043948</name>
</gene>
<organism evidence="1 2">
    <name type="scientific">Elysia crispata</name>
    <name type="common">lettuce slug</name>
    <dbReference type="NCBI Taxonomy" id="231223"/>
    <lineage>
        <taxon>Eukaryota</taxon>
        <taxon>Metazoa</taxon>
        <taxon>Spiralia</taxon>
        <taxon>Lophotrochozoa</taxon>
        <taxon>Mollusca</taxon>
        <taxon>Gastropoda</taxon>
        <taxon>Heterobranchia</taxon>
        <taxon>Euthyneura</taxon>
        <taxon>Panpulmonata</taxon>
        <taxon>Sacoglossa</taxon>
        <taxon>Placobranchoidea</taxon>
        <taxon>Plakobranchidae</taxon>
        <taxon>Elysia</taxon>
    </lineage>
</organism>
<accession>A0AAE0Y0J1</accession>
<evidence type="ECO:0000313" key="2">
    <source>
        <dbReference type="Proteomes" id="UP001283361"/>
    </source>
</evidence>